<dbReference type="AlphaFoldDB" id="A0AAD4CAT2"/>
<evidence type="ECO:0000313" key="2">
    <source>
        <dbReference type="EMBL" id="KAF8452803.1"/>
    </source>
</evidence>
<name>A0AAD4CAT2_BOLED</name>
<feature type="region of interest" description="Disordered" evidence="1">
    <location>
        <begin position="1"/>
        <end position="23"/>
    </location>
</feature>
<dbReference type="Proteomes" id="UP001194468">
    <property type="component" value="Unassembled WGS sequence"/>
</dbReference>
<reference evidence="2" key="2">
    <citation type="journal article" date="2020" name="Nat. Commun.">
        <title>Large-scale genome sequencing of mycorrhizal fungi provides insights into the early evolution of symbiotic traits.</title>
        <authorList>
            <person name="Miyauchi S."/>
            <person name="Kiss E."/>
            <person name="Kuo A."/>
            <person name="Drula E."/>
            <person name="Kohler A."/>
            <person name="Sanchez-Garcia M."/>
            <person name="Morin E."/>
            <person name="Andreopoulos B."/>
            <person name="Barry K.W."/>
            <person name="Bonito G."/>
            <person name="Buee M."/>
            <person name="Carver A."/>
            <person name="Chen C."/>
            <person name="Cichocki N."/>
            <person name="Clum A."/>
            <person name="Culley D."/>
            <person name="Crous P.W."/>
            <person name="Fauchery L."/>
            <person name="Girlanda M."/>
            <person name="Hayes R.D."/>
            <person name="Keri Z."/>
            <person name="LaButti K."/>
            <person name="Lipzen A."/>
            <person name="Lombard V."/>
            <person name="Magnuson J."/>
            <person name="Maillard F."/>
            <person name="Murat C."/>
            <person name="Nolan M."/>
            <person name="Ohm R.A."/>
            <person name="Pangilinan J."/>
            <person name="Pereira M.F."/>
            <person name="Perotto S."/>
            <person name="Peter M."/>
            <person name="Pfister S."/>
            <person name="Riley R."/>
            <person name="Sitrit Y."/>
            <person name="Stielow J.B."/>
            <person name="Szollosi G."/>
            <person name="Zifcakova L."/>
            <person name="Stursova M."/>
            <person name="Spatafora J.W."/>
            <person name="Tedersoo L."/>
            <person name="Vaario L.M."/>
            <person name="Yamada A."/>
            <person name="Yan M."/>
            <person name="Wang P."/>
            <person name="Xu J."/>
            <person name="Bruns T."/>
            <person name="Baldrian P."/>
            <person name="Vilgalys R."/>
            <person name="Dunand C."/>
            <person name="Henrissat B."/>
            <person name="Grigoriev I.V."/>
            <person name="Hibbett D."/>
            <person name="Nagy L.G."/>
            <person name="Martin F.M."/>
        </authorList>
    </citation>
    <scope>NUCLEOTIDE SEQUENCE</scope>
    <source>
        <strain evidence="2">BED1</strain>
    </source>
</reference>
<protein>
    <submittedName>
        <fullName evidence="2">Uncharacterized protein</fullName>
    </submittedName>
</protein>
<dbReference type="EMBL" id="WHUW01000001">
    <property type="protein sequence ID" value="KAF8452803.1"/>
    <property type="molecule type" value="Genomic_DNA"/>
</dbReference>
<feature type="compositionally biased region" description="Polar residues" evidence="1">
    <location>
        <begin position="1"/>
        <end position="14"/>
    </location>
</feature>
<reference evidence="2" key="1">
    <citation type="submission" date="2019-10" db="EMBL/GenBank/DDBJ databases">
        <authorList>
            <consortium name="DOE Joint Genome Institute"/>
            <person name="Kuo A."/>
            <person name="Miyauchi S."/>
            <person name="Kiss E."/>
            <person name="Drula E."/>
            <person name="Kohler A."/>
            <person name="Sanchez-Garcia M."/>
            <person name="Andreopoulos B."/>
            <person name="Barry K.W."/>
            <person name="Bonito G."/>
            <person name="Buee M."/>
            <person name="Carver A."/>
            <person name="Chen C."/>
            <person name="Cichocki N."/>
            <person name="Clum A."/>
            <person name="Culley D."/>
            <person name="Crous P.W."/>
            <person name="Fauchery L."/>
            <person name="Girlanda M."/>
            <person name="Hayes R."/>
            <person name="Keri Z."/>
            <person name="LaButti K."/>
            <person name="Lipzen A."/>
            <person name="Lombard V."/>
            <person name="Magnuson J."/>
            <person name="Maillard F."/>
            <person name="Morin E."/>
            <person name="Murat C."/>
            <person name="Nolan M."/>
            <person name="Ohm R."/>
            <person name="Pangilinan J."/>
            <person name="Pereira M."/>
            <person name="Perotto S."/>
            <person name="Peter M."/>
            <person name="Riley R."/>
            <person name="Sitrit Y."/>
            <person name="Stielow B."/>
            <person name="Szollosi G."/>
            <person name="Zifcakova L."/>
            <person name="Stursova M."/>
            <person name="Spatafora J.W."/>
            <person name="Tedersoo L."/>
            <person name="Vaario L.-M."/>
            <person name="Yamada A."/>
            <person name="Yan M."/>
            <person name="Wang P."/>
            <person name="Xu J."/>
            <person name="Bruns T."/>
            <person name="Baldrian P."/>
            <person name="Vilgalys R."/>
            <person name="Henrissat B."/>
            <person name="Grigoriev I.V."/>
            <person name="Hibbett D."/>
            <person name="Nagy L.G."/>
            <person name="Martin F.M."/>
        </authorList>
    </citation>
    <scope>NUCLEOTIDE SEQUENCE</scope>
    <source>
        <strain evidence="2">BED1</strain>
    </source>
</reference>
<comment type="caution">
    <text evidence="2">The sequence shown here is derived from an EMBL/GenBank/DDBJ whole genome shotgun (WGS) entry which is preliminary data.</text>
</comment>
<feature type="compositionally biased region" description="Low complexity" evidence="1">
    <location>
        <begin position="360"/>
        <end position="420"/>
    </location>
</feature>
<feature type="compositionally biased region" description="Low complexity" evidence="1">
    <location>
        <begin position="430"/>
        <end position="441"/>
    </location>
</feature>
<gene>
    <name evidence="2" type="ORF">L210DRAFT_3639263</name>
</gene>
<feature type="region of interest" description="Disordered" evidence="1">
    <location>
        <begin position="283"/>
        <end position="450"/>
    </location>
</feature>
<evidence type="ECO:0000256" key="1">
    <source>
        <dbReference type="SAM" id="MobiDB-lite"/>
    </source>
</evidence>
<accession>A0AAD4CAT2</accession>
<feature type="compositionally biased region" description="Basic and acidic residues" evidence="1">
    <location>
        <begin position="290"/>
        <end position="300"/>
    </location>
</feature>
<evidence type="ECO:0000313" key="3">
    <source>
        <dbReference type="Proteomes" id="UP001194468"/>
    </source>
</evidence>
<sequence length="472" mass="51792">MSSQIYLANKSNRPTQPPGLPRPKVTLSLEARRILLHGQRERSERFDKDLTNVWQKVNDATLNLASQHHKSVRHVRNELYLGYAKFCSKHEKPNAWNAFCWEKRHAAKIANENNPNALEVSKRDVLPDLVKNSKEEYAKLSADEKTRLVEEFNKFRESKTKGTRATARSKINDATHTISAIENESSVLNWGVQNFIGSVIGIDAHDLVSKMEGFAIQGIKGEITGEDASMQWAHYFRNIVFQYKVIIEAWPPSIPFWEGGSTHWRELRPGELELLRQERDHQLNNGEIEEPLRRTCSDKGTKRKRRAEKDPEVSHQQKKRKSAQVIHDSDDDEPTNEPASRGASPGDTSSSAEPAPGTPASAGTSDTSDPTPSTRSSASVGTSDTSSPTQSTGSSASVGTSDTSGPTPSTRSSASVGTSSQNNLVPSTGSSASIDTSNASSEIIKDQSTDDLDLADLETSIFAFDGTSASLF</sequence>
<proteinExistence type="predicted"/>
<keyword evidence="3" id="KW-1185">Reference proteome</keyword>
<organism evidence="2 3">
    <name type="scientific">Boletus edulis BED1</name>
    <dbReference type="NCBI Taxonomy" id="1328754"/>
    <lineage>
        <taxon>Eukaryota</taxon>
        <taxon>Fungi</taxon>
        <taxon>Dikarya</taxon>
        <taxon>Basidiomycota</taxon>
        <taxon>Agaricomycotina</taxon>
        <taxon>Agaricomycetes</taxon>
        <taxon>Agaricomycetidae</taxon>
        <taxon>Boletales</taxon>
        <taxon>Boletineae</taxon>
        <taxon>Boletaceae</taxon>
        <taxon>Boletoideae</taxon>
        <taxon>Boletus</taxon>
    </lineage>
</organism>